<dbReference type="GO" id="GO:0006368">
    <property type="term" value="P:transcription elongation by RNA polymerase II"/>
    <property type="evidence" value="ECO:0007669"/>
    <property type="project" value="InterPro"/>
</dbReference>
<feature type="compositionally biased region" description="Acidic residues" evidence="1">
    <location>
        <begin position="29"/>
        <end position="46"/>
    </location>
</feature>
<reference evidence="2 3" key="1">
    <citation type="submission" date="2019-01" db="EMBL/GenBank/DDBJ databases">
        <title>Draft genome sequence of Psathyrella aberdarensis IHI B618.</title>
        <authorList>
            <person name="Buettner E."/>
            <person name="Kellner H."/>
        </authorList>
    </citation>
    <scope>NUCLEOTIDE SEQUENCE [LARGE SCALE GENOMIC DNA]</scope>
    <source>
        <strain evidence="2 3">IHI B618</strain>
    </source>
</reference>
<feature type="region of interest" description="Disordered" evidence="1">
    <location>
        <begin position="282"/>
        <end position="476"/>
    </location>
</feature>
<feature type="compositionally biased region" description="Basic and acidic residues" evidence="1">
    <location>
        <begin position="68"/>
        <end position="94"/>
    </location>
</feature>
<dbReference type="InterPro" id="IPR007149">
    <property type="entry name" value="Leo1"/>
</dbReference>
<feature type="region of interest" description="Disordered" evidence="1">
    <location>
        <begin position="130"/>
        <end position="152"/>
    </location>
</feature>
<dbReference type="GO" id="GO:0016593">
    <property type="term" value="C:Cdc73/Paf1 complex"/>
    <property type="evidence" value="ECO:0007669"/>
    <property type="project" value="InterPro"/>
</dbReference>
<protein>
    <recommendedName>
        <fullName evidence="4">RNA polymerase-associated protein LEO1</fullName>
    </recommendedName>
</protein>
<evidence type="ECO:0000256" key="1">
    <source>
        <dbReference type="SAM" id="MobiDB-lite"/>
    </source>
</evidence>
<feature type="compositionally biased region" description="Acidic residues" evidence="1">
    <location>
        <begin position="377"/>
        <end position="397"/>
    </location>
</feature>
<dbReference type="GO" id="GO:0032968">
    <property type="term" value="P:positive regulation of transcription elongation by RNA polymerase II"/>
    <property type="evidence" value="ECO:0007669"/>
    <property type="project" value="TreeGrafter"/>
</dbReference>
<keyword evidence="3" id="KW-1185">Reference proteome</keyword>
<dbReference type="AlphaFoldDB" id="A0A4Q2DX98"/>
<dbReference type="EMBL" id="SDEE01000030">
    <property type="protein sequence ID" value="RXW23894.1"/>
    <property type="molecule type" value="Genomic_DNA"/>
</dbReference>
<feature type="compositionally biased region" description="Low complexity" evidence="1">
    <location>
        <begin position="53"/>
        <end position="64"/>
    </location>
</feature>
<dbReference type="PANTHER" id="PTHR23146">
    <property type="entry name" value="LEO1 PROTEIN"/>
    <property type="match status" value="1"/>
</dbReference>
<proteinExistence type="predicted"/>
<dbReference type="GO" id="GO:1990269">
    <property type="term" value="F:RNA polymerase II C-terminal domain phosphoserine binding"/>
    <property type="evidence" value="ECO:0007669"/>
    <property type="project" value="TreeGrafter"/>
</dbReference>
<dbReference type="STRING" id="2316362.A0A4Q2DX98"/>
<sequence>MSSLAGALGETAYHRRSQGEDQASNASGSDDDEEMGDLFGNDDDVEDFHAEKSPASPTASGPGSERLTSPEREHREALEYGEHGHAQDLADMDEVKEAEVAFPNIPVPRSSDGDNWVIRTPNYVTIDSKPFHPDTYIEPDQEDEETQGANAKERSMTIKLKVENALRWRWTKDENGMDKRQSNARIIRWSDGSLSLRLGKELFDINKSVDTSAAAPRQLGASSQPSSQPKASPQMKSQGLTYLVAQHKRSQVLQSEAVITGFMSLRPTGMQSETHRMLVRAVGQKHSKVARLRLTEDPSQDPEREKAELLKQSTKKSRKREPDDGLGGGRRRRYSRRTADTDVWSDDEDEGVGVWAGSDDEDDRRRSPKKGKRKAEDEEGAGGYQEDDFLVADDSEEEGNRSKKRKKDEYEEEDPLDRLEAKIEAQERSKNRADSDDEKEDAMDVESEEEDDEDVPVRRTAGGSRRRAINFDEEEE</sequence>
<gene>
    <name evidence="2" type="ORF">EST38_g1949</name>
</gene>
<feature type="region of interest" description="Disordered" evidence="1">
    <location>
        <begin position="212"/>
        <end position="237"/>
    </location>
</feature>
<feature type="compositionally biased region" description="Basic and acidic residues" evidence="1">
    <location>
        <begin position="416"/>
        <end position="434"/>
    </location>
</feature>
<feature type="compositionally biased region" description="Low complexity" evidence="1">
    <location>
        <begin position="221"/>
        <end position="237"/>
    </location>
</feature>
<evidence type="ECO:0000313" key="2">
    <source>
        <dbReference type="EMBL" id="RXW23894.1"/>
    </source>
</evidence>
<dbReference type="PANTHER" id="PTHR23146:SF0">
    <property type="entry name" value="RNA POLYMERASE-ASSOCIATED PROTEIN LEO1"/>
    <property type="match status" value="1"/>
</dbReference>
<dbReference type="OrthoDB" id="20844at2759"/>
<comment type="caution">
    <text evidence="2">The sequence shown here is derived from an EMBL/GenBank/DDBJ whole genome shotgun (WGS) entry which is preliminary data.</text>
</comment>
<feature type="compositionally biased region" description="Acidic residues" evidence="1">
    <location>
        <begin position="137"/>
        <end position="146"/>
    </location>
</feature>
<feature type="compositionally biased region" description="Basic and acidic residues" evidence="1">
    <location>
        <begin position="293"/>
        <end position="309"/>
    </location>
</feature>
<evidence type="ECO:0000313" key="3">
    <source>
        <dbReference type="Proteomes" id="UP000290288"/>
    </source>
</evidence>
<evidence type="ECO:0008006" key="4">
    <source>
        <dbReference type="Google" id="ProtNLM"/>
    </source>
</evidence>
<organism evidence="2 3">
    <name type="scientific">Candolleomyces aberdarensis</name>
    <dbReference type="NCBI Taxonomy" id="2316362"/>
    <lineage>
        <taxon>Eukaryota</taxon>
        <taxon>Fungi</taxon>
        <taxon>Dikarya</taxon>
        <taxon>Basidiomycota</taxon>
        <taxon>Agaricomycotina</taxon>
        <taxon>Agaricomycetes</taxon>
        <taxon>Agaricomycetidae</taxon>
        <taxon>Agaricales</taxon>
        <taxon>Agaricineae</taxon>
        <taxon>Psathyrellaceae</taxon>
        <taxon>Candolleomyces</taxon>
    </lineage>
</organism>
<name>A0A4Q2DX98_9AGAR</name>
<dbReference type="Proteomes" id="UP000290288">
    <property type="component" value="Unassembled WGS sequence"/>
</dbReference>
<feature type="compositionally biased region" description="Acidic residues" evidence="1">
    <location>
        <begin position="435"/>
        <end position="454"/>
    </location>
</feature>
<feature type="region of interest" description="Disordered" evidence="1">
    <location>
        <begin position="1"/>
        <end position="94"/>
    </location>
</feature>
<accession>A0A4Q2DX98</accession>
<dbReference type="Pfam" id="PF04004">
    <property type="entry name" value="Leo1"/>
    <property type="match status" value="1"/>
</dbReference>